<dbReference type="EMBL" id="CP038810">
    <property type="protein sequence ID" value="QBZ96591.1"/>
    <property type="molecule type" value="Genomic_DNA"/>
</dbReference>
<dbReference type="OrthoDB" id="1652165at2"/>
<accession>A0A4P7PPP0</accession>
<dbReference type="NCBIfam" id="NF033708">
    <property type="entry name" value="T9SS_Cterm_ChiA"/>
    <property type="match status" value="1"/>
</dbReference>
<keyword evidence="2" id="KW-1185">Reference proteome</keyword>
<organism evidence="1 2">
    <name type="scientific">Flavobacterium sangjuense</name>
    <dbReference type="NCBI Taxonomy" id="2518177"/>
    <lineage>
        <taxon>Bacteria</taxon>
        <taxon>Pseudomonadati</taxon>
        <taxon>Bacteroidota</taxon>
        <taxon>Flavobacteriia</taxon>
        <taxon>Flavobacteriales</taxon>
        <taxon>Flavobacteriaceae</taxon>
        <taxon>Flavobacterium</taxon>
    </lineage>
</organism>
<reference evidence="1 2" key="1">
    <citation type="submission" date="2019-04" db="EMBL/GenBank/DDBJ databases">
        <title>Flavobacterium sp. GS03.</title>
        <authorList>
            <person name="Kim H."/>
        </authorList>
    </citation>
    <scope>NUCLEOTIDE SEQUENCE [LARGE SCALE GENOMIC DNA]</scope>
    <source>
        <strain evidence="1 2">GS03</strain>
    </source>
</reference>
<sequence length="275" mass="29953">MKNNTSILSKSANYIGLFFLVAISTFKIYASPLSITNVSANKSKYFFETNRVWINVTGAQGAFSQTLMGYRTGATDGIDHGLDGAYMNDGAIALASLIGNVRYAIQFKGLPFTSADVVPLSFSASYSGTYTFAIDHLDGFFTNSSLGIYIHDTVTNTYNNLKTSGYTFTSEAGMYNSRFELTYTTGSTALGIGQNTFNAENLNLSQNNDNIIIDSGTTLLKDITLYSINGTLLYQNHDINSSQTTISSLILSQQPIIIKVTTEGGITVTKKWLYL</sequence>
<evidence type="ECO:0000313" key="1">
    <source>
        <dbReference type="EMBL" id="QBZ96591.1"/>
    </source>
</evidence>
<dbReference type="RefSeq" id="WP_136150594.1">
    <property type="nucleotide sequence ID" value="NZ_CP038810.1"/>
</dbReference>
<name>A0A4P7PPP0_9FLAO</name>
<proteinExistence type="predicted"/>
<evidence type="ECO:0000313" key="2">
    <source>
        <dbReference type="Proteomes" id="UP000296862"/>
    </source>
</evidence>
<dbReference type="AlphaFoldDB" id="A0A4P7PPP0"/>
<dbReference type="Proteomes" id="UP000296862">
    <property type="component" value="Chromosome"/>
</dbReference>
<gene>
    <name evidence="1" type="ORF">GS03_00064</name>
</gene>
<dbReference type="KEGG" id="fsn:GS03_00064"/>
<protein>
    <submittedName>
        <fullName evidence="1">Uncharacterized protein</fullName>
    </submittedName>
</protein>